<dbReference type="PROSITE" id="PS50977">
    <property type="entry name" value="HTH_TETR_2"/>
    <property type="match status" value="1"/>
</dbReference>
<dbReference type="GO" id="GO:0000976">
    <property type="term" value="F:transcription cis-regulatory region binding"/>
    <property type="evidence" value="ECO:0007669"/>
    <property type="project" value="TreeGrafter"/>
</dbReference>
<name>A0A919T8Y4_9ACTN</name>
<evidence type="ECO:0000259" key="5">
    <source>
        <dbReference type="PROSITE" id="PS50977"/>
    </source>
</evidence>
<dbReference type="AlphaFoldDB" id="A0A919T8Y4"/>
<evidence type="ECO:0000256" key="4">
    <source>
        <dbReference type="PROSITE-ProRule" id="PRU00335"/>
    </source>
</evidence>
<feature type="DNA-binding region" description="H-T-H motif" evidence="4">
    <location>
        <begin position="37"/>
        <end position="56"/>
    </location>
</feature>
<dbReference type="Pfam" id="PF00440">
    <property type="entry name" value="TetR_N"/>
    <property type="match status" value="1"/>
</dbReference>
<dbReference type="Gene3D" id="1.10.10.60">
    <property type="entry name" value="Homeodomain-like"/>
    <property type="match status" value="1"/>
</dbReference>
<accession>A0A919T8Y4</accession>
<dbReference type="SUPFAM" id="SSF46689">
    <property type="entry name" value="Homeodomain-like"/>
    <property type="match status" value="1"/>
</dbReference>
<evidence type="ECO:0000256" key="2">
    <source>
        <dbReference type="ARBA" id="ARBA00023125"/>
    </source>
</evidence>
<dbReference type="Proteomes" id="UP000677082">
    <property type="component" value="Unassembled WGS sequence"/>
</dbReference>
<keyword evidence="1" id="KW-0805">Transcription regulation</keyword>
<gene>
    <name evidence="6" type="ORF">Ato02nite_029780</name>
</gene>
<keyword evidence="3" id="KW-0804">Transcription</keyword>
<evidence type="ECO:0000313" key="7">
    <source>
        <dbReference type="Proteomes" id="UP000677082"/>
    </source>
</evidence>
<dbReference type="PRINTS" id="PR00455">
    <property type="entry name" value="HTHTETR"/>
</dbReference>
<feature type="domain" description="HTH tetR-type" evidence="5">
    <location>
        <begin position="14"/>
        <end position="74"/>
    </location>
</feature>
<dbReference type="InterPro" id="IPR001647">
    <property type="entry name" value="HTH_TetR"/>
</dbReference>
<protein>
    <recommendedName>
        <fullName evidence="5">HTH tetR-type domain-containing protein</fullName>
    </recommendedName>
</protein>
<dbReference type="InterPro" id="IPR050109">
    <property type="entry name" value="HTH-type_TetR-like_transc_reg"/>
</dbReference>
<dbReference type="GO" id="GO:0003700">
    <property type="term" value="F:DNA-binding transcription factor activity"/>
    <property type="evidence" value="ECO:0007669"/>
    <property type="project" value="TreeGrafter"/>
</dbReference>
<keyword evidence="2 4" id="KW-0238">DNA-binding</keyword>
<organism evidence="6 7">
    <name type="scientific">Paractinoplanes toevensis</name>
    <dbReference type="NCBI Taxonomy" id="571911"/>
    <lineage>
        <taxon>Bacteria</taxon>
        <taxon>Bacillati</taxon>
        <taxon>Actinomycetota</taxon>
        <taxon>Actinomycetes</taxon>
        <taxon>Micromonosporales</taxon>
        <taxon>Micromonosporaceae</taxon>
        <taxon>Paractinoplanes</taxon>
    </lineage>
</organism>
<dbReference type="InterPro" id="IPR009057">
    <property type="entry name" value="Homeodomain-like_sf"/>
</dbReference>
<evidence type="ECO:0000256" key="3">
    <source>
        <dbReference type="ARBA" id="ARBA00023163"/>
    </source>
</evidence>
<evidence type="ECO:0000313" key="6">
    <source>
        <dbReference type="EMBL" id="GIM91185.1"/>
    </source>
</evidence>
<reference evidence="6 7" key="1">
    <citation type="submission" date="2021-03" db="EMBL/GenBank/DDBJ databases">
        <title>Whole genome shotgun sequence of Actinoplanes toevensis NBRC 105298.</title>
        <authorList>
            <person name="Komaki H."/>
            <person name="Tamura T."/>
        </authorList>
    </citation>
    <scope>NUCLEOTIDE SEQUENCE [LARGE SCALE GENOMIC DNA]</scope>
    <source>
        <strain evidence="6 7">NBRC 105298</strain>
    </source>
</reference>
<comment type="caution">
    <text evidence="6">The sequence shown here is derived from an EMBL/GenBank/DDBJ whole genome shotgun (WGS) entry which is preliminary data.</text>
</comment>
<sequence length="211" mass="22653">MPRIRGASIEQHHEMVWADLAEALRQLLLERDYDSINMGHIAARAGLARNTLYNYAGDKTALVLALTERASRPAVERVAAIAARSADPAATRLREIIESFLAASTDQALQLMFRPGSGPLVDEVPKGPASPFHAIVVAVENVVRDGIARREFRDVGDVTLAVELLSGAMRAGAERIVRDPAAFAATVRAAQEIILASLTAPDLLSDLGDQP</sequence>
<dbReference type="EMBL" id="BOQN01000040">
    <property type="protein sequence ID" value="GIM91185.1"/>
    <property type="molecule type" value="Genomic_DNA"/>
</dbReference>
<proteinExistence type="predicted"/>
<dbReference type="Gene3D" id="1.10.357.10">
    <property type="entry name" value="Tetracycline Repressor, domain 2"/>
    <property type="match status" value="1"/>
</dbReference>
<dbReference type="PANTHER" id="PTHR30055">
    <property type="entry name" value="HTH-TYPE TRANSCRIPTIONAL REGULATOR RUTR"/>
    <property type="match status" value="1"/>
</dbReference>
<keyword evidence="7" id="KW-1185">Reference proteome</keyword>
<dbReference type="PANTHER" id="PTHR30055:SF234">
    <property type="entry name" value="HTH-TYPE TRANSCRIPTIONAL REGULATOR BETI"/>
    <property type="match status" value="1"/>
</dbReference>
<evidence type="ECO:0000256" key="1">
    <source>
        <dbReference type="ARBA" id="ARBA00023015"/>
    </source>
</evidence>
<dbReference type="RefSeq" id="WP_213007088.1">
    <property type="nucleotide sequence ID" value="NZ_BOQN01000040.1"/>
</dbReference>